<sequence length="189" mass="20100">MTGTSFAAVTLAVAARTVADEVGDLVPVGPIDLTTPLVALIVACLALAVVLVAAIVVLSKPRRTGAKPARRGVHVDGNALERWRDAVADIVRRNHAGSLSREEAFVELADVARRFAGEASGEDMSASTLRDLTVMPRTSGNRHSLDLLKQTIAALYPPEFADAAMNRHAGAVDVDEAAGWVTNLIERWR</sequence>
<evidence type="ECO:0000313" key="2">
    <source>
        <dbReference type="EMBL" id="NEG88626.1"/>
    </source>
</evidence>
<dbReference type="AlphaFoldDB" id="A0A6N9Z2C2"/>
<proteinExistence type="predicted"/>
<gene>
    <name evidence="2" type="ORF">GFD25_01120</name>
</gene>
<name>A0A6N9Z2C2_9BIFI</name>
<comment type="caution">
    <text evidence="2">The sequence shown here is derived from an EMBL/GenBank/DDBJ whole genome shotgun (WGS) entry which is preliminary data.</text>
</comment>
<keyword evidence="1" id="KW-0472">Membrane</keyword>
<keyword evidence="1" id="KW-0812">Transmembrane</keyword>
<accession>A0A6N9Z2C2</accession>
<dbReference type="Proteomes" id="UP000469194">
    <property type="component" value="Unassembled WGS sequence"/>
</dbReference>
<organism evidence="2 3">
    <name type="scientific">Bifidobacterium aerophilum</name>
    <dbReference type="NCBI Taxonomy" id="1798155"/>
    <lineage>
        <taxon>Bacteria</taxon>
        <taxon>Bacillati</taxon>
        <taxon>Actinomycetota</taxon>
        <taxon>Actinomycetes</taxon>
        <taxon>Bifidobacteriales</taxon>
        <taxon>Bifidobacteriaceae</taxon>
        <taxon>Bifidobacterium</taxon>
    </lineage>
</organism>
<reference evidence="2 3" key="1">
    <citation type="submission" date="2019-10" db="EMBL/GenBank/DDBJ databases">
        <title>Bifidobacterium from non-human primates.</title>
        <authorList>
            <person name="Modesto M."/>
        </authorList>
    </citation>
    <scope>NUCLEOTIDE SEQUENCE [LARGE SCALE GENOMIC DNA]</scope>
    <source>
        <strain evidence="2 3">TRE17</strain>
    </source>
</reference>
<feature type="transmembrane region" description="Helical" evidence="1">
    <location>
        <begin position="35"/>
        <end position="58"/>
    </location>
</feature>
<dbReference type="EMBL" id="WHZW01000002">
    <property type="protein sequence ID" value="NEG88626.1"/>
    <property type="molecule type" value="Genomic_DNA"/>
</dbReference>
<evidence type="ECO:0000313" key="3">
    <source>
        <dbReference type="Proteomes" id="UP000469194"/>
    </source>
</evidence>
<protein>
    <submittedName>
        <fullName evidence="2">Uncharacterized protein</fullName>
    </submittedName>
</protein>
<keyword evidence="3" id="KW-1185">Reference proteome</keyword>
<keyword evidence="1" id="KW-1133">Transmembrane helix</keyword>
<evidence type="ECO:0000256" key="1">
    <source>
        <dbReference type="SAM" id="Phobius"/>
    </source>
</evidence>